<keyword evidence="2" id="KW-1185">Reference proteome</keyword>
<dbReference type="Pfam" id="PF19927">
    <property type="entry name" value="DUF6390"/>
    <property type="match status" value="1"/>
</dbReference>
<name>A0A285J432_9ACTN</name>
<sequence length="242" mass="25876">MSEAGELLFARYAYPPNELGYCGPDGASALLAPGVPGEIAARARGFEGAWSYLELLAAAAGVGDPLDETVVEAYWIGNALLDEVPPAALVSWLGDRFRGQRGGTWRSAGERAVAHHSFHVFEVYPWAALLGAGPSPVALRVLDRCRVRPGVVIRVDGERAVVRSGPLVSDGTSLARGPDRPEEVRWSAGGRALIGAPAPGDRVALHWDWICDVLTAEQAGRLDALERRQLGQLRLNAARLQT</sequence>
<dbReference type="OrthoDB" id="2111648at2"/>
<evidence type="ECO:0000313" key="1">
    <source>
        <dbReference type="EMBL" id="SNY54823.1"/>
    </source>
</evidence>
<protein>
    <submittedName>
        <fullName evidence="1">Uncharacterized protein</fullName>
    </submittedName>
</protein>
<accession>A0A285J432</accession>
<evidence type="ECO:0000313" key="2">
    <source>
        <dbReference type="Proteomes" id="UP000219612"/>
    </source>
</evidence>
<dbReference type="AlphaFoldDB" id="A0A285J432"/>
<dbReference type="InterPro" id="IPR045660">
    <property type="entry name" value="DUF6390"/>
</dbReference>
<dbReference type="EMBL" id="OBDY01000015">
    <property type="protein sequence ID" value="SNY54823.1"/>
    <property type="molecule type" value="Genomic_DNA"/>
</dbReference>
<gene>
    <name evidence="1" type="ORF">SAMN05421748_115166</name>
</gene>
<dbReference type="Proteomes" id="UP000219612">
    <property type="component" value="Unassembled WGS sequence"/>
</dbReference>
<organism evidence="1 2">
    <name type="scientific">Paractinoplanes atraurantiacus</name>
    <dbReference type="NCBI Taxonomy" id="1036182"/>
    <lineage>
        <taxon>Bacteria</taxon>
        <taxon>Bacillati</taxon>
        <taxon>Actinomycetota</taxon>
        <taxon>Actinomycetes</taxon>
        <taxon>Micromonosporales</taxon>
        <taxon>Micromonosporaceae</taxon>
        <taxon>Paractinoplanes</taxon>
    </lineage>
</organism>
<dbReference type="RefSeq" id="WP_097323624.1">
    <property type="nucleotide sequence ID" value="NZ_OBDY01000015.1"/>
</dbReference>
<reference evidence="1 2" key="1">
    <citation type="submission" date="2017-09" db="EMBL/GenBank/DDBJ databases">
        <authorList>
            <person name="Ehlers B."/>
            <person name="Leendertz F.H."/>
        </authorList>
    </citation>
    <scope>NUCLEOTIDE SEQUENCE [LARGE SCALE GENOMIC DNA]</scope>
    <source>
        <strain evidence="1 2">CGMCC 4.6857</strain>
    </source>
</reference>
<proteinExistence type="predicted"/>